<evidence type="ECO:0000256" key="4">
    <source>
        <dbReference type="ARBA" id="ARBA00022989"/>
    </source>
</evidence>
<keyword evidence="4 8" id="KW-1133">Transmembrane helix</keyword>
<dbReference type="GeneTree" id="ENSGT00390000005941"/>
<feature type="transmembrane region" description="Helical" evidence="8">
    <location>
        <begin position="83"/>
        <end position="102"/>
    </location>
</feature>
<dbReference type="OrthoDB" id="5967342at2759"/>
<reference evidence="9" key="2">
    <citation type="submission" date="2025-08" db="UniProtKB">
        <authorList>
            <consortium name="Ensembl"/>
        </authorList>
    </citation>
    <scope>IDENTIFICATION</scope>
</reference>
<reference evidence="9" key="1">
    <citation type="submission" date="2019-06" db="EMBL/GenBank/DDBJ databases">
        <authorList>
            <consortium name="Wellcome Sanger Institute Data Sharing"/>
        </authorList>
    </citation>
    <scope>NUCLEOTIDE SEQUENCE [LARGE SCALE GENOMIC DNA]</scope>
</reference>
<evidence type="ECO:0000256" key="3">
    <source>
        <dbReference type="ARBA" id="ARBA00022692"/>
    </source>
</evidence>
<keyword evidence="5 8" id="KW-0472">Membrane</keyword>
<comment type="similarity">
    <text evidence="2">Belongs to the TMEM168 family.</text>
</comment>
<name>A0A667Y4T1_9TELE</name>
<dbReference type="GO" id="GO:0031965">
    <property type="term" value="C:nuclear membrane"/>
    <property type="evidence" value="ECO:0007669"/>
    <property type="project" value="UniProtKB-SubCell"/>
</dbReference>
<evidence type="ECO:0000256" key="1">
    <source>
        <dbReference type="ARBA" id="ARBA00004232"/>
    </source>
</evidence>
<keyword evidence="3 8" id="KW-0812">Transmembrane</keyword>
<dbReference type="CDD" id="cd21494">
    <property type="entry name" value="TMEM168"/>
    <property type="match status" value="1"/>
</dbReference>
<evidence type="ECO:0000256" key="6">
    <source>
        <dbReference type="ARBA" id="ARBA00023180"/>
    </source>
</evidence>
<keyword evidence="10" id="KW-1185">Reference proteome</keyword>
<dbReference type="AlphaFoldDB" id="A0A667Y4T1"/>
<reference evidence="9" key="3">
    <citation type="submission" date="2025-09" db="UniProtKB">
        <authorList>
            <consortium name="Ensembl"/>
        </authorList>
    </citation>
    <scope>IDENTIFICATION</scope>
</reference>
<evidence type="ECO:0000313" key="10">
    <source>
        <dbReference type="Proteomes" id="UP000472263"/>
    </source>
</evidence>
<evidence type="ECO:0000256" key="5">
    <source>
        <dbReference type="ARBA" id="ARBA00023136"/>
    </source>
</evidence>
<evidence type="ECO:0000256" key="2">
    <source>
        <dbReference type="ARBA" id="ARBA00007329"/>
    </source>
</evidence>
<dbReference type="InParanoid" id="A0A667Y4T1"/>
<evidence type="ECO:0000313" key="9">
    <source>
        <dbReference type="Ensembl" id="ENSMMDP00005021563.1"/>
    </source>
</evidence>
<feature type="transmembrane region" description="Helical" evidence="8">
    <location>
        <begin position="53"/>
        <end position="76"/>
    </location>
</feature>
<protein>
    <submittedName>
        <fullName evidence="9">Transmembrane protein 168a</fullName>
    </submittedName>
</protein>
<proteinExistence type="inferred from homology"/>
<dbReference type="InterPro" id="IPR029713">
    <property type="entry name" value="TMEM168"/>
</dbReference>
<keyword evidence="6" id="KW-0325">Glycoprotein</keyword>
<organism evidence="9 10">
    <name type="scientific">Myripristis murdjan</name>
    <name type="common">pinecone soldierfish</name>
    <dbReference type="NCBI Taxonomy" id="586833"/>
    <lineage>
        <taxon>Eukaryota</taxon>
        <taxon>Metazoa</taxon>
        <taxon>Chordata</taxon>
        <taxon>Craniata</taxon>
        <taxon>Vertebrata</taxon>
        <taxon>Euteleostomi</taxon>
        <taxon>Actinopterygii</taxon>
        <taxon>Neopterygii</taxon>
        <taxon>Teleostei</taxon>
        <taxon>Neoteleostei</taxon>
        <taxon>Acanthomorphata</taxon>
        <taxon>Holocentriformes</taxon>
        <taxon>Holocentridae</taxon>
        <taxon>Myripristis</taxon>
    </lineage>
</organism>
<gene>
    <name evidence="9" type="primary">TMEM168</name>
    <name evidence="9" type="synonym">tmem168a</name>
</gene>
<dbReference type="PANTHER" id="PTHR14437">
    <property type="entry name" value="TRANSMEMBRANE PROTEIN 168"/>
    <property type="match status" value="1"/>
</dbReference>
<feature type="transmembrane region" description="Helical" evidence="8">
    <location>
        <begin position="26"/>
        <end position="47"/>
    </location>
</feature>
<sequence length="693" mass="77446">MAREEEEEELTADRPKEVDMFTSVRFLGYLSSVNLLVAVCVGMYVRWEETDEPMILVIFILGLFVLGIASILHYYFAMEKASLSLFHLWFGFLLGLLCFLNSPTLDQNVKEQVTNYLLLASVAMKAVWALTERICSSLRYKPTLLTSIELLELLGFSIASTTMVFHKSIAIISLVVALGALVVDLRVKSLLALPNLACFALVTSLVLFQALGITANPYALGCYLGRLLCEPLLDVYFSGLGPSERWLPFLSLGRVWRRLSLLPLSLAELAFFVLAALKLSHLELWYLVIPGFCVFGLFWSICHTVLLITLWGFHTKLSECQKAWRAQRTGHRSLDRVMASRGMRHFCLISERLVFFCLLSTAILGAVSWQPTNGLFLGALLVVLPLESLAHGLFHELGSCLGGTCVGYALVIPTAFCSADGQPSLLPPDHTQQLNLRSTGMLNSVQRLFSHHMIQTFGCDYSTSGVTLEAVQTKLRSFLELRTADGPRHDTYLIFYSGHTHRGTGAWSLAGGESLHLAQLLEWWKEKNADHCSRLIIVLDTENSLPWVKEVRRVEGIYIAIQGAELNTTGGDAEAGDTPGLGDFTSEWVEFNCNPDSDMQWSEKGRTVAAIYGVSKRWSDYTLHLPTGSDVAKHWKTYFPKATYPLVHLSNWCCGLNLFWLCSMCLRCFRRCKLAWFPPTVLDTGQGIKLVHS</sequence>
<accession>A0A667Y4T1</accession>
<evidence type="ECO:0000256" key="7">
    <source>
        <dbReference type="ARBA" id="ARBA00023242"/>
    </source>
</evidence>
<feature type="transmembrane region" description="Helical" evidence="8">
    <location>
        <begin position="259"/>
        <end position="279"/>
    </location>
</feature>
<feature type="transmembrane region" description="Helical" evidence="8">
    <location>
        <begin position="165"/>
        <end position="183"/>
    </location>
</feature>
<evidence type="ECO:0000256" key="8">
    <source>
        <dbReference type="SAM" id="Phobius"/>
    </source>
</evidence>
<dbReference type="PANTHER" id="PTHR14437:SF4">
    <property type="entry name" value="TRANSMEMBRANE PROTEIN 168-A"/>
    <property type="match status" value="1"/>
</dbReference>
<dbReference type="Ensembl" id="ENSMMDT00005022050.1">
    <property type="protein sequence ID" value="ENSMMDP00005021563.1"/>
    <property type="gene ID" value="ENSMMDG00005010535.1"/>
</dbReference>
<feature type="transmembrane region" description="Helical" evidence="8">
    <location>
        <begin position="285"/>
        <end position="313"/>
    </location>
</feature>
<keyword evidence="7" id="KW-0539">Nucleus</keyword>
<comment type="subcellular location">
    <subcellularLocation>
        <location evidence="1">Nucleus membrane</location>
        <topology evidence="1">Multi-pass membrane protein</topology>
    </subcellularLocation>
</comment>
<dbReference type="Proteomes" id="UP000472263">
    <property type="component" value="Chromosome 23"/>
</dbReference>
<feature type="transmembrane region" description="Helical" evidence="8">
    <location>
        <begin position="190"/>
        <end position="212"/>
    </location>
</feature>
<dbReference type="FunCoup" id="A0A667Y4T1">
    <property type="interactions" value="3"/>
</dbReference>